<dbReference type="GO" id="GO:0006281">
    <property type="term" value="P:DNA repair"/>
    <property type="evidence" value="ECO:0007669"/>
    <property type="project" value="InterPro"/>
</dbReference>
<keyword evidence="5 10" id="KW-0269">Exonuclease</keyword>
<dbReference type="SUPFAM" id="SSF64182">
    <property type="entry name" value="DHH phosphoesterases"/>
    <property type="match status" value="1"/>
</dbReference>
<accession>A0A6B1DAU8</accession>
<evidence type="ECO:0000259" key="8">
    <source>
        <dbReference type="Pfam" id="PF02272"/>
    </source>
</evidence>
<keyword evidence="6" id="KW-0812">Transmembrane</keyword>
<gene>
    <name evidence="10" type="primary">recJ</name>
    <name evidence="10" type="ORF">F4X14_17460</name>
</gene>
<dbReference type="Gene3D" id="3.90.1640.30">
    <property type="match status" value="1"/>
</dbReference>
<protein>
    <recommendedName>
        <fullName evidence="2">Single-stranded-DNA-specific exonuclease RecJ</fullName>
    </recommendedName>
</protein>
<dbReference type="PANTHER" id="PTHR30255:SF2">
    <property type="entry name" value="SINGLE-STRANDED-DNA-SPECIFIC EXONUCLEASE RECJ"/>
    <property type="match status" value="1"/>
</dbReference>
<comment type="caution">
    <text evidence="10">The sequence shown here is derived from an EMBL/GenBank/DDBJ whole genome shotgun (WGS) entry which is preliminary data.</text>
</comment>
<dbReference type="InterPro" id="IPR041122">
    <property type="entry name" value="RecJ_OB"/>
</dbReference>
<sequence length="618" mass="66856">MVAQPDQGRKFPIFCAVFALSTIIGFCVPFRAPPGGESTLSATDKHWNFHPPAPESFLESSHEHPVLLQVLYNRGLRDKAEVASFLQGEDAVQENPFRLTDMSAAVARIVRAIETREVICVYGDFDADGVTATVLMTTALQRAGALVGAYIPNRVDEGYGLNVEALRSIAGKGADLLVTVDCGIRSVAEVADAAELGMEVVLTDHHTIGPELPPALAVINPRRDARAGTFQPLAGVGVAYRLAQGVLRVVAQQPWSRLSTEEAAQEEQLLLDLVAIGTVADLMPLQGENRSLVRRGLSELRQGKRVGLYALMETASVPLTGIDSSAISFRIAPRINAAGRLASAKMAYDLLRCDDYDTACEMAASLERLNQQRQALTAEAHAVAEREIAGLDPSTAPILIVASDEFQSGIVGLAAGKLSDQFYRPAIVIEQGEELCRGSARSIAEFNMIAALDRVGSLLVRHGGHSRAAGFTVRTEQLPALREALAETAARELGPLEDLRPSLLIDTELEYDQIDWALQGQLARMEPVGQENEPGLFLCRRCRVRSVRSVGGGKHLKIAIDGHDYSQVLDGIGFGLGERVAELQIGSLIDIVFHLEVNQWQGRRSLQLNLQDLRSSAN</sequence>
<dbReference type="InterPro" id="IPR051673">
    <property type="entry name" value="SSDNA_exonuclease_RecJ"/>
</dbReference>
<dbReference type="Pfam" id="PF01368">
    <property type="entry name" value="DHH"/>
    <property type="match status" value="1"/>
</dbReference>
<dbReference type="Pfam" id="PF17768">
    <property type="entry name" value="RecJ_OB"/>
    <property type="match status" value="1"/>
</dbReference>
<dbReference type="InterPro" id="IPR003156">
    <property type="entry name" value="DHHA1_dom"/>
</dbReference>
<evidence type="ECO:0000256" key="2">
    <source>
        <dbReference type="ARBA" id="ARBA00019841"/>
    </source>
</evidence>
<evidence type="ECO:0000256" key="5">
    <source>
        <dbReference type="ARBA" id="ARBA00022839"/>
    </source>
</evidence>
<dbReference type="Gene3D" id="2.40.50.460">
    <property type="match status" value="1"/>
</dbReference>
<dbReference type="GO" id="GO:0003676">
    <property type="term" value="F:nucleic acid binding"/>
    <property type="evidence" value="ECO:0007669"/>
    <property type="project" value="InterPro"/>
</dbReference>
<feature type="domain" description="DDH" evidence="7">
    <location>
        <begin position="119"/>
        <end position="278"/>
    </location>
</feature>
<reference evidence="10" key="1">
    <citation type="submission" date="2019-09" db="EMBL/GenBank/DDBJ databases">
        <title>Characterisation of the sponge microbiome using genome-centric metagenomics.</title>
        <authorList>
            <person name="Engelberts J.P."/>
            <person name="Robbins S.J."/>
            <person name="De Goeij J.M."/>
            <person name="Aranda M."/>
            <person name="Bell S.C."/>
            <person name="Webster N.S."/>
        </authorList>
    </citation>
    <scope>NUCLEOTIDE SEQUENCE</scope>
    <source>
        <strain evidence="10">SB0661_bin_32</strain>
    </source>
</reference>
<organism evidence="10">
    <name type="scientific">Caldilineaceae bacterium SB0661_bin_32</name>
    <dbReference type="NCBI Taxonomy" id="2605255"/>
    <lineage>
        <taxon>Bacteria</taxon>
        <taxon>Bacillati</taxon>
        <taxon>Chloroflexota</taxon>
        <taxon>Caldilineae</taxon>
        <taxon>Caldilineales</taxon>
        <taxon>Caldilineaceae</taxon>
    </lineage>
</organism>
<name>A0A6B1DAU8_9CHLR</name>
<keyword evidence="6" id="KW-1133">Transmembrane helix</keyword>
<evidence type="ECO:0000256" key="6">
    <source>
        <dbReference type="SAM" id="Phobius"/>
    </source>
</evidence>
<feature type="transmembrane region" description="Helical" evidence="6">
    <location>
        <begin position="12"/>
        <end position="32"/>
    </location>
</feature>
<evidence type="ECO:0000256" key="1">
    <source>
        <dbReference type="ARBA" id="ARBA00005915"/>
    </source>
</evidence>
<evidence type="ECO:0000256" key="4">
    <source>
        <dbReference type="ARBA" id="ARBA00022801"/>
    </source>
</evidence>
<keyword evidence="6" id="KW-0472">Membrane</keyword>
<dbReference type="InterPro" id="IPR038763">
    <property type="entry name" value="DHH_sf"/>
</dbReference>
<dbReference type="GO" id="GO:0006310">
    <property type="term" value="P:DNA recombination"/>
    <property type="evidence" value="ECO:0007669"/>
    <property type="project" value="InterPro"/>
</dbReference>
<dbReference type="InterPro" id="IPR004610">
    <property type="entry name" value="RecJ"/>
</dbReference>
<dbReference type="InterPro" id="IPR001667">
    <property type="entry name" value="DDH_dom"/>
</dbReference>
<dbReference type="AlphaFoldDB" id="A0A6B1DAU8"/>
<dbReference type="PANTHER" id="PTHR30255">
    <property type="entry name" value="SINGLE-STRANDED-DNA-SPECIFIC EXONUCLEASE RECJ"/>
    <property type="match status" value="1"/>
</dbReference>
<evidence type="ECO:0000256" key="3">
    <source>
        <dbReference type="ARBA" id="ARBA00022722"/>
    </source>
</evidence>
<evidence type="ECO:0000313" key="10">
    <source>
        <dbReference type="EMBL" id="MYC96756.1"/>
    </source>
</evidence>
<keyword evidence="3" id="KW-0540">Nuclease</keyword>
<dbReference type="GO" id="GO:0008409">
    <property type="term" value="F:5'-3' exonuclease activity"/>
    <property type="evidence" value="ECO:0007669"/>
    <property type="project" value="InterPro"/>
</dbReference>
<keyword evidence="4" id="KW-0378">Hydrolase</keyword>
<dbReference type="Pfam" id="PF02272">
    <property type="entry name" value="DHHA1"/>
    <property type="match status" value="1"/>
</dbReference>
<feature type="domain" description="RecJ OB" evidence="9">
    <location>
        <begin position="505"/>
        <end position="612"/>
    </location>
</feature>
<evidence type="ECO:0000259" key="9">
    <source>
        <dbReference type="Pfam" id="PF17768"/>
    </source>
</evidence>
<feature type="domain" description="DHHA1" evidence="8">
    <location>
        <begin position="399"/>
        <end position="489"/>
    </location>
</feature>
<dbReference type="NCBIfam" id="TIGR00644">
    <property type="entry name" value="recJ"/>
    <property type="match status" value="1"/>
</dbReference>
<proteinExistence type="inferred from homology"/>
<evidence type="ECO:0000259" key="7">
    <source>
        <dbReference type="Pfam" id="PF01368"/>
    </source>
</evidence>
<comment type="similarity">
    <text evidence="1">Belongs to the RecJ family.</text>
</comment>
<dbReference type="EMBL" id="VXMH01000096">
    <property type="protein sequence ID" value="MYC96756.1"/>
    <property type="molecule type" value="Genomic_DNA"/>
</dbReference>